<evidence type="ECO:0000313" key="3">
    <source>
        <dbReference type="Proteomes" id="UP001148838"/>
    </source>
</evidence>
<keyword evidence="3" id="KW-1185">Reference proteome</keyword>
<dbReference type="EMBL" id="JAJSOF020000031">
    <property type="protein sequence ID" value="KAJ4430629.1"/>
    <property type="molecule type" value="Genomic_DNA"/>
</dbReference>
<evidence type="ECO:0000313" key="2">
    <source>
        <dbReference type="EMBL" id="KAJ4430629.1"/>
    </source>
</evidence>
<accession>A0ABQ8S988</accession>
<feature type="domain" description="YqaJ viral recombinase" evidence="1">
    <location>
        <begin position="64"/>
        <end position="204"/>
    </location>
</feature>
<reference evidence="2 3" key="1">
    <citation type="journal article" date="2022" name="Allergy">
        <title>Genome assembly and annotation of Periplaneta americana reveal a comprehensive cockroach allergen profile.</title>
        <authorList>
            <person name="Wang L."/>
            <person name="Xiong Q."/>
            <person name="Saelim N."/>
            <person name="Wang L."/>
            <person name="Nong W."/>
            <person name="Wan A.T."/>
            <person name="Shi M."/>
            <person name="Liu X."/>
            <person name="Cao Q."/>
            <person name="Hui J.H.L."/>
            <person name="Sookrung N."/>
            <person name="Leung T.F."/>
            <person name="Tungtrongchitr A."/>
            <person name="Tsui S.K.W."/>
        </authorList>
    </citation>
    <scope>NUCLEOTIDE SEQUENCE [LARGE SCALE GENOMIC DNA]</scope>
    <source>
        <strain evidence="2">PWHHKU_190912</strain>
    </source>
</reference>
<dbReference type="Pfam" id="PF09588">
    <property type="entry name" value="YqaJ"/>
    <property type="match status" value="1"/>
</dbReference>
<dbReference type="PANTHER" id="PTHR46609">
    <property type="entry name" value="EXONUCLEASE, PHAGE-TYPE/RECB, C-TERMINAL DOMAIN-CONTAINING PROTEIN"/>
    <property type="match status" value="1"/>
</dbReference>
<dbReference type="InterPro" id="IPR011604">
    <property type="entry name" value="PDDEXK-like_dom_sf"/>
</dbReference>
<sequence>MPCHEVRPLSGINQEGYENYVLIVHDHYYSVDPLTIFAETLVSADEVKRAQVEKTTREQSQHLWFKERECRLTASNFGKICRTRDPEKLARQLRMRSNFQNNNMKWGLQMEGLARMRFEEITDNRVVRCGLIIHPEKSYLAASCDGLIGNEGVLELKGLPSQKNYKISVNAVPYLQMIGWNVVLKRNYNYFYQVQGQLYVTGRQYCCFVVYTAVDMLIIEVERDNVFIQEMSLQLDKFYKEYFVPSLLS</sequence>
<name>A0ABQ8S988_PERAM</name>
<dbReference type="Gene3D" id="3.90.320.10">
    <property type="match status" value="1"/>
</dbReference>
<dbReference type="SUPFAM" id="SSF52980">
    <property type="entry name" value="Restriction endonuclease-like"/>
    <property type="match status" value="1"/>
</dbReference>
<dbReference type="InterPro" id="IPR019080">
    <property type="entry name" value="YqaJ_viral_recombinase"/>
</dbReference>
<dbReference type="Proteomes" id="UP001148838">
    <property type="component" value="Unassembled WGS sequence"/>
</dbReference>
<gene>
    <name evidence="2" type="ORF">ANN_19218</name>
</gene>
<dbReference type="CDD" id="cd22343">
    <property type="entry name" value="PDDEXK_lambda_exonuclease-like"/>
    <property type="match status" value="1"/>
</dbReference>
<dbReference type="InterPro" id="IPR051703">
    <property type="entry name" value="NF-kappa-B_Signaling_Reg"/>
</dbReference>
<comment type="caution">
    <text evidence="2">The sequence shown here is derived from an EMBL/GenBank/DDBJ whole genome shotgun (WGS) entry which is preliminary data.</text>
</comment>
<organism evidence="2 3">
    <name type="scientific">Periplaneta americana</name>
    <name type="common">American cockroach</name>
    <name type="synonym">Blatta americana</name>
    <dbReference type="NCBI Taxonomy" id="6978"/>
    <lineage>
        <taxon>Eukaryota</taxon>
        <taxon>Metazoa</taxon>
        <taxon>Ecdysozoa</taxon>
        <taxon>Arthropoda</taxon>
        <taxon>Hexapoda</taxon>
        <taxon>Insecta</taxon>
        <taxon>Pterygota</taxon>
        <taxon>Neoptera</taxon>
        <taxon>Polyneoptera</taxon>
        <taxon>Dictyoptera</taxon>
        <taxon>Blattodea</taxon>
        <taxon>Blattoidea</taxon>
        <taxon>Blattidae</taxon>
        <taxon>Blattinae</taxon>
        <taxon>Periplaneta</taxon>
    </lineage>
</organism>
<dbReference type="PANTHER" id="PTHR46609:SF8">
    <property type="entry name" value="YQAJ VIRAL RECOMBINASE DOMAIN-CONTAINING PROTEIN"/>
    <property type="match status" value="1"/>
</dbReference>
<protein>
    <recommendedName>
        <fullName evidence="1">YqaJ viral recombinase domain-containing protein</fullName>
    </recommendedName>
</protein>
<dbReference type="InterPro" id="IPR011335">
    <property type="entry name" value="Restrct_endonuc-II-like"/>
</dbReference>
<evidence type="ECO:0000259" key="1">
    <source>
        <dbReference type="Pfam" id="PF09588"/>
    </source>
</evidence>
<proteinExistence type="predicted"/>